<protein>
    <submittedName>
        <fullName evidence="2">Orotate phosphoribosyltransferase</fullName>
        <ecNumber evidence="2">2.4.2.10</ecNumber>
    </submittedName>
</protein>
<feature type="compositionally biased region" description="Gly residues" evidence="1">
    <location>
        <begin position="136"/>
        <end position="146"/>
    </location>
</feature>
<dbReference type="AlphaFoldDB" id="A0A6J4KNW7"/>
<feature type="non-terminal residue" evidence="2">
    <location>
        <position position="185"/>
    </location>
</feature>
<accession>A0A6J4KNW7</accession>
<dbReference type="GO" id="GO:0004588">
    <property type="term" value="F:orotate phosphoribosyltransferase activity"/>
    <property type="evidence" value="ECO:0007669"/>
    <property type="project" value="UniProtKB-EC"/>
</dbReference>
<dbReference type="EC" id="2.4.2.10" evidence="2"/>
<feature type="non-terminal residue" evidence="2">
    <location>
        <position position="1"/>
    </location>
</feature>
<name>A0A6J4KNW7_9BACT</name>
<reference evidence="2" key="1">
    <citation type="submission" date="2020-02" db="EMBL/GenBank/DDBJ databases">
        <authorList>
            <person name="Meier V. D."/>
        </authorList>
    </citation>
    <scope>NUCLEOTIDE SEQUENCE</scope>
    <source>
        <strain evidence="2">AVDCRST_MAG68</strain>
    </source>
</reference>
<feature type="compositionally biased region" description="Basic residues" evidence="1">
    <location>
        <begin position="34"/>
        <end position="45"/>
    </location>
</feature>
<organism evidence="2">
    <name type="scientific">uncultured Gemmatimonadota bacterium</name>
    <dbReference type="NCBI Taxonomy" id="203437"/>
    <lineage>
        <taxon>Bacteria</taxon>
        <taxon>Pseudomonadati</taxon>
        <taxon>Gemmatimonadota</taxon>
        <taxon>environmental samples</taxon>
    </lineage>
</organism>
<feature type="region of interest" description="Disordered" evidence="1">
    <location>
        <begin position="1"/>
        <end position="185"/>
    </location>
</feature>
<evidence type="ECO:0000256" key="1">
    <source>
        <dbReference type="SAM" id="MobiDB-lite"/>
    </source>
</evidence>
<dbReference type="EMBL" id="CADCTW010000059">
    <property type="protein sequence ID" value="CAA9308198.1"/>
    <property type="molecule type" value="Genomic_DNA"/>
</dbReference>
<evidence type="ECO:0000313" key="2">
    <source>
        <dbReference type="EMBL" id="CAA9308198.1"/>
    </source>
</evidence>
<sequence length="185" mass="19817">ERRPRTAGRAPAGAVFPRGRLRAEQRRAQPLLHRLPHHHHARRGAGRGGPPGPRRPARRGAGAGRGGRPHPGRGPRRLLHRPRLLDRGRPRARLYRAQGAQGARHGEARGRVLPGRRPRGGGGGRDHHGGQRPQGHRGGGGGGRTGAGRPLPGGPRGGRPRSDRSARLPGPRAGRRRRAPGVFEV</sequence>
<feature type="compositionally biased region" description="Basic residues" evidence="1">
    <location>
        <begin position="67"/>
        <end position="82"/>
    </location>
</feature>
<keyword evidence="2" id="KW-0328">Glycosyltransferase</keyword>
<keyword evidence="2" id="KW-0808">Transferase</keyword>
<gene>
    <name evidence="2" type="ORF">AVDCRST_MAG68-1018</name>
</gene>
<proteinExistence type="predicted"/>